<dbReference type="Pfam" id="PF00903">
    <property type="entry name" value="Glyoxalase"/>
    <property type="match status" value="1"/>
</dbReference>
<dbReference type="RefSeq" id="WP_088592587.1">
    <property type="nucleotide sequence ID" value="NZ_CP022046.2"/>
</dbReference>
<protein>
    <submittedName>
        <fullName evidence="2">Ring-cleaving dioxygenase</fullName>
    </submittedName>
</protein>
<dbReference type="SUPFAM" id="SSF54593">
    <property type="entry name" value="Glyoxalase/Bleomycin resistance protein/Dihydroxybiphenyl dioxygenase"/>
    <property type="match status" value="1"/>
</dbReference>
<sequence length="309" mass="35542">MIEILGHHHISMLTKDAKLNKDFYVEKLGLRLYLKTVNQDDPSMYHLFYGDEVGSPGTSLTFFELKPMGQTYKGTNSISRIGLLVPSEESLNYWKDRFEKLDVDHDAIGIYNGMTALHFRDHEGLEMVLLPNGERKVPQSWRHNRYTDVPEEHQIMGMGPVEFKIDDVSEMKNFLENDLHFELVDSESELLYTIDFEGLYSDIILKEVEGERERPGKGSIHHLALSVADEEELNKIKELLDEKGVVHSGIVDRDFFKSLYYRHSHILIEFATEGPGVPYDDVSQLGQQLDLPGFLESRRAEIESNLEPI</sequence>
<dbReference type="GO" id="GO:0051213">
    <property type="term" value="F:dioxygenase activity"/>
    <property type="evidence" value="ECO:0007669"/>
    <property type="project" value="UniProtKB-KW"/>
</dbReference>
<accession>A0AAI8DKR0</accession>
<reference evidence="3" key="1">
    <citation type="submission" date="2017-06" db="EMBL/GenBank/DDBJ databases">
        <title>FDA dAtabase for Regulatory Grade micrObial Sequences (FDA-ARGOS): Supporting development and validation of Infectious Disease Dx tests.</title>
        <authorList>
            <person name="Goldberg B."/>
            <person name="Campos J."/>
            <person name="Tallon L."/>
            <person name="Sadzewicz L."/>
            <person name="Sengamalay N."/>
            <person name="Ott S."/>
            <person name="Godinez A."/>
            <person name="Nagaraj S."/>
            <person name="Vavikolanu K."/>
            <person name="Nadendla S."/>
            <person name="George J."/>
            <person name="Geyer C."/>
            <person name="Sichtig H."/>
        </authorList>
    </citation>
    <scope>NUCLEOTIDE SEQUENCE [LARGE SCALE GENOMIC DNA]</scope>
    <source>
        <strain evidence="3">FDAARGOS_285</strain>
    </source>
</reference>
<keyword evidence="2" id="KW-0223">Dioxygenase</keyword>
<dbReference type="InterPro" id="IPR052537">
    <property type="entry name" value="Extradiol_RC_dioxygenase"/>
</dbReference>
<dbReference type="KEGG" id="sscu:CEP64_12105"/>
<dbReference type="PANTHER" id="PTHR36110">
    <property type="entry name" value="RING-CLEAVING DIOXYGENASE MHQE-RELATED"/>
    <property type="match status" value="1"/>
</dbReference>
<dbReference type="PROSITE" id="PS51819">
    <property type="entry name" value="VOC"/>
    <property type="match status" value="1"/>
</dbReference>
<dbReference type="AlphaFoldDB" id="A0AAI8DKR0"/>
<proteinExistence type="predicted"/>
<feature type="domain" description="VOC" evidence="1">
    <location>
        <begin position="6"/>
        <end position="132"/>
    </location>
</feature>
<dbReference type="InterPro" id="IPR004360">
    <property type="entry name" value="Glyas_Fos-R_dOase_dom"/>
</dbReference>
<evidence type="ECO:0000313" key="2">
    <source>
        <dbReference type="EMBL" id="ASE35300.1"/>
    </source>
</evidence>
<keyword evidence="2" id="KW-0560">Oxidoreductase</keyword>
<organism evidence="2 3">
    <name type="scientific">Mammaliicoccus sciuri</name>
    <name type="common">Staphylococcus sciuri</name>
    <dbReference type="NCBI Taxonomy" id="1296"/>
    <lineage>
        <taxon>Bacteria</taxon>
        <taxon>Bacillati</taxon>
        <taxon>Bacillota</taxon>
        <taxon>Bacilli</taxon>
        <taxon>Bacillales</taxon>
        <taxon>Staphylococcaceae</taxon>
        <taxon>Mammaliicoccus</taxon>
    </lineage>
</organism>
<dbReference type="EMBL" id="CP022046">
    <property type="protein sequence ID" value="ASE35300.1"/>
    <property type="molecule type" value="Genomic_DNA"/>
</dbReference>
<dbReference type="Proteomes" id="UP000197058">
    <property type="component" value="Chromosome"/>
</dbReference>
<dbReference type="PANTHER" id="PTHR36110:SF4">
    <property type="entry name" value="RING-CLEAVING DIOXYGENASE MHQA-RELATED"/>
    <property type="match status" value="1"/>
</dbReference>
<evidence type="ECO:0000313" key="3">
    <source>
        <dbReference type="Proteomes" id="UP000197058"/>
    </source>
</evidence>
<dbReference type="Gene3D" id="3.10.180.10">
    <property type="entry name" value="2,3-Dihydroxybiphenyl 1,2-Dioxygenase, domain 1"/>
    <property type="match status" value="2"/>
</dbReference>
<gene>
    <name evidence="2" type="ORF">CEP64_12105</name>
</gene>
<dbReference type="InterPro" id="IPR029068">
    <property type="entry name" value="Glyas_Bleomycin-R_OHBP_Dase"/>
</dbReference>
<name>A0AAI8DKR0_MAMSC</name>
<dbReference type="InterPro" id="IPR037523">
    <property type="entry name" value="VOC_core"/>
</dbReference>
<evidence type="ECO:0000259" key="1">
    <source>
        <dbReference type="PROSITE" id="PS51819"/>
    </source>
</evidence>